<dbReference type="GO" id="GO:0016758">
    <property type="term" value="F:hexosyltransferase activity"/>
    <property type="evidence" value="ECO:0007669"/>
    <property type="project" value="UniProtKB-ARBA"/>
</dbReference>
<keyword evidence="1" id="KW-0812">Transmembrane</keyword>
<dbReference type="Gene3D" id="3.90.550.10">
    <property type="entry name" value="Spore Coat Polysaccharide Biosynthesis Protein SpsA, Chain A"/>
    <property type="match status" value="1"/>
</dbReference>
<reference evidence="3 4" key="1">
    <citation type="submission" date="2016-10" db="EMBL/GenBank/DDBJ databases">
        <authorList>
            <person name="de Groot N.N."/>
        </authorList>
    </citation>
    <scope>NUCLEOTIDE SEQUENCE [LARGE SCALE GENOMIC DNA]</scope>
    <source>
        <strain evidence="3 4">A-4</strain>
    </source>
</reference>
<evidence type="ECO:0000313" key="3">
    <source>
        <dbReference type="EMBL" id="SDB41971.1"/>
    </source>
</evidence>
<evidence type="ECO:0000313" key="4">
    <source>
        <dbReference type="Proteomes" id="UP000182508"/>
    </source>
</evidence>
<dbReference type="SUPFAM" id="SSF53448">
    <property type="entry name" value="Nucleotide-diphospho-sugar transferases"/>
    <property type="match status" value="1"/>
</dbReference>
<keyword evidence="1" id="KW-0472">Membrane</keyword>
<keyword evidence="3" id="KW-0808">Transferase</keyword>
<feature type="domain" description="Glycosyltransferase 2-like" evidence="2">
    <location>
        <begin position="4"/>
        <end position="133"/>
    </location>
</feature>
<evidence type="ECO:0000256" key="1">
    <source>
        <dbReference type="SAM" id="Phobius"/>
    </source>
</evidence>
<dbReference type="InterPro" id="IPR029044">
    <property type="entry name" value="Nucleotide-diphossugar_trans"/>
</dbReference>
<dbReference type="PANTHER" id="PTHR22916">
    <property type="entry name" value="GLYCOSYLTRANSFERASE"/>
    <property type="match status" value="1"/>
</dbReference>
<sequence length="345" mass="39589">MLVSIIIPIYNVEKYLEQCLVSIQKQSYDDFEAILIDDGSTDNSLAICEKICSIDSRFKVFNKVNGGQGIARNFGVAKASGDYVTFVDSDDYLEQDYIESLIFPLSQNKAIDLVIGGYKKVDDTGEIFYNESYQVGGIPNSRLSLKMLGALPNAEDSVKGTVWNALYKLDIINKNGIEFKSERDFFSEDTLFNLDYLKFSKLSFLIGNSSYCYRLNLDSTSTKFDRNKLQLINNYYYYIVNRFKNNNEAKLRVSKIYLHNLKRVIFQEKINPDNTNLSGLIKNISIILNNSTVGKVLGEYPIFRLNDKKSIFIFICCKFKFAHILSYLIWNGIGRSKRYTERGNK</sequence>
<dbReference type="InterPro" id="IPR001173">
    <property type="entry name" value="Glyco_trans_2-like"/>
</dbReference>
<gene>
    <name evidence="3" type="ORF">SAMN02910293_02067</name>
</gene>
<dbReference type="CDD" id="cd00761">
    <property type="entry name" value="Glyco_tranf_GTA_type"/>
    <property type="match status" value="1"/>
</dbReference>
<name>A0A1G6DA31_9STRE</name>
<keyword evidence="4" id="KW-1185">Reference proteome</keyword>
<dbReference type="Pfam" id="PF00535">
    <property type="entry name" value="Glycos_transf_2"/>
    <property type="match status" value="1"/>
</dbReference>
<accession>A0A1G6DA31</accession>
<dbReference type="AlphaFoldDB" id="A0A1G6DA31"/>
<dbReference type="PANTHER" id="PTHR22916:SF3">
    <property type="entry name" value="UDP-GLCNAC:BETAGAL BETA-1,3-N-ACETYLGLUCOSAMINYLTRANSFERASE-LIKE PROTEIN 1"/>
    <property type="match status" value="1"/>
</dbReference>
<dbReference type="Proteomes" id="UP000182508">
    <property type="component" value="Unassembled WGS sequence"/>
</dbReference>
<organism evidence="3 4">
    <name type="scientific">Streptococcus henryi</name>
    <dbReference type="NCBI Taxonomy" id="439219"/>
    <lineage>
        <taxon>Bacteria</taxon>
        <taxon>Bacillati</taxon>
        <taxon>Bacillota</taxon>
        <taxon>Bacilli</taxon>
        <taxon>Lactobacillales</taxon>
        <taxon>Streptococcaceae</taxon>
        <taxon>Streptococcus</taxon>
    </lineage>
</organism>
<proteinExistence type="predicted"/>
<dbReference type="STRING" id="439219.SAMN02910293_02067"/>
<evidence type="ECO:0000259" key="2">
    <source>
        <dbReference type="Pfam" id="PF00535"/>
    </source>
</evidence>
<protein>
    <submittedName>
        <fullName evidence="3">Glycosyltransferase involved in cell wall bisynthesis</fullName>
    </submittedName>
</protein>
<keyword evidence="1" id="KW-1133">Transmembrane helix</keyword>
<feature type="transmembrane region" description="Helical" evidence="1">
    <location>
        <begin position="311"/>
        <end position="330"/>
    </location>
</feature>
<dbReference type="RefSeq" id="WP_074486590.1">
    <property type="nucleotide sequence ID" value="NZ_FMXP01000034.1"/>
</dbReference>
<dbReference type="EMBL" id="FMXP01000034">
    <property type="protein sequence ID" value="SDB41971.1"/>
    <property type="molecule type" value="Genomic_DNA"/>
</dbReference>